<dbReference type="EMBL" id="CM007650">
    <property type="protein sequence ID" value="ONM52368.1"/>
    <property type="molecule type" value="Genomic_DNA"/>
</dbReference>
<dbReference type="PANTHER" id="PTHR48244:SF2">
    <property type="entry name" value="ZEIN-ALPHA 19C2"/>
    <property type="match status" value="1"/>
</dbReference>
<keyword evidence="6" id="KW-0708">Seed storage protein</keyword>
<dbReference type="InterPro" id="IPR002530">
    <property type="entry name" value="Zein"/>
</dbReference>
<dbReference type="InParanoid" id="A0A1D6HVW8"/>
<dbReference type="Pfam" id="PF01559">
    <property type="entry name" value="Zein"/>
    <property type="match status" value="1"/>
</dbReference>
<keyword evidence="4" id="KW-0677">Repeat</keyword>
<name>A0A1D6HVW8_MAIZE</name>
<evidence type="ECO:0000256" key="4">
    <source>
        <dbReference type="ARBA" id="ARBA00022737"/>
    </source>
</evidence>
<comment type="similarity">
    <text evidence="2">Belongs to the zein family.</text>
</comment>
<protein>
    <submittedName>
        <fullName evidence="7">Uncharacterized protein</fullName>
    </submittedName>
</protein>
<keyword evidence="5" id="KW-0758">Storage protein</keyword>
<dbReference type="GO" id="GO:0045735">
    <property type="term" value="F:nutrient reservoir activity"/>
    <property type="evidence" value="ECO:0007669"/>
    <property type="project" value="UniProtKB-KW"/>
</dbReference>
<dbReference type="PROSITE" id="PS51257">
    <property type="entry name" value="PROKAR_LIPOPROTEIN"/>
    <property type="match status" value="1"/>
</dbReference>
<evidence type="ECO:0000256" key="2">
    <source>
        <dbReference type="ARBA" id="ARBA00005777"/>
    </source>
</evidence>
<dbReference type="AlphaFoldDB" id="A0A1D6HVW8"/>
<dbReference type="InterPro" id="IPR052508">
    <property type="entry name" value="Maize_Zein_Storage"/>
</dbReference>
<gene>
    <name evidence="7" type="ORF">ZEAMMB73_Zm00001d019160</name>
</gene>
<proteinExistence type="inferred from homology"/>
<evidence type="ECO:0000256" key="3">
    <source>
        <dbReference type="ARBA" id="ARBA00022729"/>
    </source>
</evidence>
<keyword evidence="3" id="KW-0732">Signal</keyword>
<accession>A0A1D6HVW8</accession>
<evidence type="ECO:0000313" key="7">
    <source>
        <dbReference type="EMBL" id="ONM52368.1"/>
    </source>
</evidence>
<evidence type="ECO:0000256" key="1">
    <source>
        <dbReference type="ARBA" id="ARBA00003755"/>
    </source>
</evidence>
<comment type="function">
    <text evidence="1">Zeins are major seed storage proteins.</text>
</comment>
<evidence type="ECO:0000256" key="5">
    <source>
        <dbReference type="ARBA" id="ARBA00022761"/>
    </source>
</evidence>
<sequence length="102" mass="11177">MTTKIFSLLMLHALSACVANATIFPQRSQAPIAALLHPYLPSMIDSHQQLLPFSQLATAYSQLRQLLPFNQLAALNLAAYLQQQILLPFSQLAAASHASFLT</sequence>
<organism evidence="7">
    <name type="scientific">Zea mays</name>
    <name type="common">Maize</name>
    <dbReference type="NCBI Taxonomy" id="4577"/>
    <lineage>
        <taxon>Eukaryota</taxon>
        <taxon>Viridiplantae</taxon>
        <taxon>Streptophyta</taxon>
        <taxon>Embryophyta</taxon>
        <taxon>Tracheophyta</taxon>
        <taxon>Spermatophyta</taxon>
        <taxon>Magnoliopsida</taxon>
        <taxon>Liliopsida</taxon>
        <taxon>Poales</taxon>
        <taxon>Poaceae</taxon>
        <taxon>PACMAD clade</taxon>
        <taxon>Panicoideae</taxon>
        <taxon>Andropogonodae</taxon>
        <taxon>Andropogoneae</taxon>
        <taxon>Tripsacinae</taxon>
        <taxon>Zea</taxon>
    </lineage>
</organism>
<evidence type="ECO:0000256" key="6">
    <source>
        <dbReference type="ARBA" id="ARBA00023129"/>
    </source>
</evidence>
<dbReference type="PANTHER" id="PTHR48244">
    <property type="entry name" value="ZEIN-ALPHA A20-RELATED"/>
    <property type="match status" value="1"/>
</dbReference>
<reference evidence="7" key="1">
    <citation type="submission" date="2015-12" db="EMBL/GenBank/DDBJ databases">
        <title>Update maize B73 reference genome by single molecule sequencing technologies.</title>
        <authorList>
            <consortium name="Maize Genome Sequencing Project"/>
            <person name="Ware D."/>
        </authorList>
    </citation>
    <scope>NUCLEOTIDE SEQUENCE [LARGE SCALE GENOMIC DNA]</scope>
    <source>
        <tissue evidence="7">Seedling</tissue>
    </source>
</reference>